<keyword evidence="1" id="KW-0812">Transmembrane</keyword>
<keyword evidence="1" id="KW-1133">Transmembrane helix</keyword>
<name>A0A5E4LWT5_9ARCH</name>
<dbReference type="EMBL" id="CABMJJ010000009">
    <property type="protein sequence ID" value="VVC04336.1"/>
    <property type="molecule type" value="Genomic_DNA"/>
</dbReference>
<evidence type="ECO:0000313" key="2">
    <source>
        <dbReference type="EMBL" id="VVC04336.1"/>
    </source>
</evidence>
<dbReference type="AlphaFoldDB" id="A0A5E4LWT5"/>
<feature type="transmembrane region" description="Helical" evidence="1">
    <location>
        <begin position="49"/>
        <end position="73"/>
    </location>
</feature>
<proteinExistence type="predicted"/>
<comment type="caution">
    <text evidence="2">The sequence shown here is derived from an EMBL/GenBank/DDBJ whole genome shotgun (WGS) entry which is preliminary data.</text>
</comment>
<evidence type="ECO:0000313" key="3">
    <source>
        <dbReference type="Proteomes" id="UP000789941"/>
    </source>
</evidence>
<protein>
    <submittedName>
        <fullName evidence="2">Uncharacterized protein</fullName>
    </submittedName>
</protein>
<feature type="transmembrane region" description="Helical" evidence="1">
    <location>
        <begin position="12"/>
        <end position="37"/>
    </location>
</feature>
<accession>A0A5E4LWT5</accession>
<gene>
    <name evidence="2" type="ORF">LFW2832_00887</name>
</gene>
<evidence type="ECO:0000256" key="1">
    <source>
        <dbReference type="SAM" id="Phobius"/>
    </source>
</evidence>
<dbReference type="Proteomes" id="UP000789941">
    <property type="component" value="Unassembled WGS sequence"/>
</dbReference>
<keyword evidence="1" id="KW-0472">Membrane</keyword>
<sequence length="84" mass="8232">MAIGAEVVAAGIAAFLTTIAPIIAIILLTLGGITYGLAQTQPAEIRGKWQTAAISMFVGGLIVGAVAGAAGIIQTASSGLLRPA</sequence>
<reference evidence="2 3" key="1">
    <citation type="submission" date="2019-08" db="EMBL/GenBank/DDBJ databases">
        <authorList>
            <person name="Vazquez-Campos X."/>
        </authorList>
    </citation>
    <scope>NUCLEOTIDE SEQUENCE [LARGE SCALE GENOMIC DNA]</scope>
    <source>
        <strain evidence="2">LFW-283_2</strain>
    </source>
</reference>
<organism evidence="2 3">
    <name type="scientific">Candidatus Bilamarchaeum dharawalense</name>
    <dbReference type="NCBI Taxonomy" id="2885759"/>
    <lineage>
        <taxon>Archaea</taxon>
        <taxon>Candidatus Micrarchaeota</taxon>
        <taxon>Candidatus Micrarchaeia</taxon>
        <taxon>Candidatus Anstonellales</taxon>
        <taxon>Candidatus Bilamarchaeaceae</taxon>
        <taxon>Candidatus Bilamarchaeum</taxon>
    </lineage>
</organism>